<evidence type="ECO:0000313" key="15">
    <source>
        <dbReference type="Proteomes" id="UP000033085"/>
    </source>
</evidence>
<dbReference type="GeneID" id="24780196"/>
<dbReference type="Proteomes" id="UP000033085">
    <property type="component" value="Chromosome"/>
</dbReference>
<evidence type="ECO:0000313" key="23">
    <source>
        <dbReference type="Proteomes" id="UP000278715"/>
    </source>
</evidence>
<sequence>MLKHGKYVYIDLNNGKYVKVRILKSRDDNSVEKYVLTSHVSKNRPKNAIVIKMDNLPIEVKDKLTRFFL</sequence>
<dbReference type="AlphaFoldDB" id="A0A0E3GTP4"/>
<dbReference type="Proteomes" id="UP000275843">
    <property type="component" value="Chromosome"/>
</dbReference>
<gene>
    <name evidence="12" type="ORF">HFC64_16000</name>
    <name evidence="13" type="ORF">SSOP1_0979</name>
    <name evidence="4" type="ORF">SULA_1957</name>
    <name evidence="2" type="ORF">SULB_1958</name>
    <name evidence="3" type="ORF">SULC_1956</name>
    <name evidence="5" type="ORF">SULG_09845</name>
    <name evidence="6" type="ORF">SULH_09845</name>
    <name evidence="7" type="ORF">SULI_09845</name>
    <name evidence="8" type="ORF">SULM_09835</name>
    <name evidence="9" type="ORF">SULN_09835</name>
    <name evidence="10" type="ORF">SULO_09845</name>
    <name evidence="11" type="ORF">SULZ_09780</name>
</gene>
<dbReference type="KEGG" id="ssol:SULB_1958"/>
<dbReference type="EMBL" id="CP033237">
    <property type="protein sequence ID" value="AZF73895.1"/>
    <property type="molecule type" value="Genomic_DNA"/>
</dbReference>
<protein>
    <submittedName>
        <fullName evidence="12">DUF5622 domain-containing protein</fullName>
    </submittedName>
</protein>
<dbReference type="EMBL" id="CP033238">
    <property type="protein sequence ID" value="AZF76518.1"/>
    <property type="molecule type" value="Genomic_DNA"/>
</dbReference>
<reference evidence="13" key="3">
    <citation type="submission" date="2016-04" db="EMBL/GenBank/DDBJ databases">
        <authorList>
            <person name="Evans L.H."/>
            <person name="Alamgir A."/>
            <person name="Owens N."/>
            <person name="Weber N.D."/>
            <person name="Virtaneva K."/>
            <person name="Barbian K."/>
            <person name="Babar A."/>
            <person name="Rosenke K."/>
        </authorList>
    </citation>
    <scope>NUCLEOTIDE SEQUENCE</scope>
    <source>
        <strain evidence="13">P1</strain>
    </source>
</reference>
<dbReference type="EMBL" id="LT549890">
    <property type="protein sequence ID" value="SAI84533.1"/>
    <property type="molecule type" value="Genomic_DNA"/>
</dbReference>
<dbReference type="Proteomes" id="UP000269431">
    <property type="component" value="Chromosome"/>
</dbReference>
<dbReference type="KEGG" id="ssof:SULC_1956"/>
<evidence type="ECO:0000313" key="8">
    <source>
        <dbReference type="EMBL" id="AZF76518.1"/>
    </source>
</evidence>
<dbReference type="GeneID" id="44129878"/>
<evidence type="ECO:0000313" key="10">
    <source>
        <dbReference type="EMBL" id="AZF81731.1"/>
    </source>
</evidence>
<evidence type="ECO:0000313" key="9">
    <source>
        <dbReference type="EMBL" id="AZF79127.1"/>
    </source>
</evidence>
<dbReference type="Proteomes" id="UP000033057">
    <property type="component" value="Chromosome"/>
</dbReference>
<evidence type="ECO:0000313" key="20">
    <source>
        <dbReference type="Proteomes" id="UP000273194"/>
    </source>
</evidence>
<proteinExistence type="predicted"/>
<reference evidence="12 25" key="6">
    <citation type="journal article" date="2020" name="Nat. Commun.">
        <title>The structures of two archaeal type IV pili illuminate evolutionary relationships.</title>
        <authorList>
            <person name="Wang F."/>
            <person name="Baquero D.P."/>
            <person name="Su Z."/>
            <person name="Beltran L.C."/>
            <person name="Prangishvili D."/>
            <person name="Krupovic M."/>
            <person name="Egelman E.H."/>
        </authorList>
    </citation>
    <scope>NUCLEOTIDE SEQUENCE [LARGE SCALE GENOMIC DNA]</scope>
    <source>
        <strain evidence="12 25">POZ149</strain>
    </source>
</reference>
<evidence type="ECO:0000313" key="11">
    <source>
        <dbReference type="EMBL" id="AZF84307.1"/>
    </source>
</evidence>
<dbReference type="Proteomes" id="UP000267993">
    <property type="component" value="Chromosome"/>
</dbReference>
<evidence type="ECO:0000313" key="16">
    <source>
        <dbReference type="Proteomes" id="UP000033106"/>
    </source>
</evidence>
<evidence type="ECO:0000313" key="18">
    <source>
        <dbReference type="Proteomes" id="UP000267993"/>
    </source>
</evidence>
<evidence type="ECO:0000313" key="14">
    <source>
        <dbReference type="Proteomes" id="UP000033057"/>
    </source>
</evidence>
<dbReference type="RefSeq" id="WP_009992386.1">
    <property type="nucleotide sequence ID" value="NZ_CP011055.2"/>
</dbReference>
<dbReference type="Proteomes" id="UP000273443">
    <property type="component" value="Chromosome"/>
</dbReference>
<feature type="domain" description="DUF5622" evidence="1">
    <location>
        <begin position="2"/>
        <end position="65"/>
    </location>
</feature>
<dbReference type="Proteomes" id="UP000278715">
    <property type="component" value="Chromosome"/>
</dbReference>
<reference evidence="2" key="5">
    <citation type="submission" date="2018-10" db="EMBL/GenBank/DDBJ databases">
        <authorList>
            <person name="McCarthy S."/>
            <person name="Gradnigo J."/>
            <person name="Johnson T."/>
            <person name="Payne S."/>
            <person name="Lipzen A."/>
            <person name="Schackwitz W."/>
            <person name="Martin J."/>
            <person name="Moriyama E."/>
            <person name="Blum P."/>
        </authorList>
    </citation>
    <scope>NUCLEOTIDE SEQUENCE</scope>
    <source>
        <strain evidence="2">SARC-B</strain>
        <strain evidence="3">SARC-C</strain>
        <strain evidence="4">SULA</strain>
    </source>
</reference>
<reference evidence="14 15" key="1">
    <citation type="journal article" date="2015" name="Genome Announc.">
        <title>Complete Genome Sequence of Sulfolobus solfataricus Strain 98/2 and Evolved Derivatives.</title>
        <authorList>
            <person name="McCarthy S."/>
            <person name="Gradnigo J."/>
            <person name="Johnson T."/>
            <person name="Payne S."/>
            <person name="Lipzen A."/>
            <person name="Martin J."/>
            <person name="Schackwitz W."/>
            <person name="Moriyama E."/>
            <person name="Blum P."/>
        </authorList>
    </citation>
    <scope>NUCLEOTIDE SEQUENCE [LARGE SCALE GENOMIC DNA]</scope>
    <source>
        <strain evidence="14">98/2 SULC</strain>
        <strain evidence="2">SARC-B</strain>
        <strain evidence="3">SARC-C</strain>
        <strain evidence="4 16">SULA</strain>
        <strain evidence="15">SULB</strain>
    </source>
</reference>
<dbReference type="Proteomes" id="UP000594632">
    <property type="component" value="Chromosome"/>
</dbReference>
<dbReference type="Gene3D" id="3.30.160.830">
    <property type="match status" value="1"/>
</dbReference>
<evidence type="ECO:0000313" key="21">
    <source>
        <dbReference type="Proteomes" id="UP000273443"/>
    </source>
</evidence>
<dbReference type="EMBL" id="CP033240">
    <property type="protein sequence ID" value="AZF81731.1"/>
    <property type="molecule type" value="Genomic_DNA"/>
</dbReference>
<evidence type="ECO:0000313" key="13">
    <source>
        <dbReference type="EMBL" id="SAI84533.1"/>
    </source>
</evidence>
<evidence type="ECO:0000313" key="24">
    <source>
        <dbReference type="Proteomes" id="UP000282269"/>
    </source>
</evidence>
<dbReference type="EMBL" id="CP033241">
    <property type="protein sequence ID" value="AZF84307.1"/>
    <property type="molecule type" value="Genomic_DNA"/>
</dbReference>
<dbReference type="EMBL" id="CP011055">
    <property type="protein sequence ID" value="AKA74176.1"/>
    <property type="molecule type" value="Genomic_DNA"/>
</dbReference>
<dbReference type="EMBL" id="CP033239">
    <property type="protein sequence ID" value="AZF79127.1"/>
    <property type="molecule type" value="Genomic_DNA"/>
</dbReference>
<dbReference type="EMBL" id="CP050869">
    <property type="protein sequence ID" value="QPG51127.1"/>
    <property type="molecule type" value="Genomic_DNA"/>
</dbReference>
<dbReference type="Pfam" id="PF18533">
    <property type="entry name" value="DUF5622"/>
    <property type="match status" value="1"/>
</dbReference>
<evidence type="ECO:0000313" key="25">
    <source>
        <dbReference type="Proteomes" id="UP000594632"/>
    </source>
</evidence>
<dbReference type="Proteomes" id="UP000282269">
    <property type="component" value="Chromosome"/>
</dbReference>
<accession>A0A0E3GTP4</accession>
<dbReference type="EMBL" id="CP011057">
    <property type="protein sequence ID" value="AKA79567.1"/>
    <property type="molecule type" value="Genomic_DNA"/>
</dbReference>
<evidence type="ECO:0000313" key="7">
    <source>
        <dbReference type="EMBL" id="AZF73895.1"/>
    </source>
</evidence>
<evidence type="ECO:0000313" key="3">
    <source>
        <dbReference type="EMBL" id="AKA76874.1"/>
    </source>
</evidence>
<evidence type="ECO:0000313" key="2">
    <source>
        <dbReference type="EMBL" id="AKA74176.1"/>
    </source>
</evidence>
<dbReference type="OrthoDB" id="39186at2157"/>
<evidence type="ECO:0000313" key="6">
    <source>
        <dbReference type="EMBL" id="AZF71275.1"/>
    </source>
</evidence>
<evidence type="ECO:0000313" key="5">
    <source>
        <dbReference type="EMBL" id="AZF68655.1"/>
    </source>
</evidence>
<dbReference type="Proteomes" id="UP000033106">
    <property type="component" value="Chromosome"/>
</dbReference>
<evidence type="ECO:0000259" key="1">
    <source>
        <dbReference type="Pfam" id="PF18533"/>
    </source>
</evidence>
<dbReference type="Proteomes" id="UP000273194">
    <property type="component" value="Chromosome"/>
</dbReference>
<dbReference type="KEGG" id="ssoa:SULA_1957"/>
<evidence type="ECO:0000313" key="17">
    <source>
        <dbReference type="Proteomes" id="UP000076770"/>
    </source>
</evidence>
<name>A0A0E3GTP4_SACSO</name>
<evidence type="ECO:0000313" key="19">
    <source>
        <dbReference type="Proteomes" id="UP000269431"/>
    </source>
</evidence>
<dbReference type="InterPro" id="IPR041043">
    <property type="entry name" value="DUF5622"/>
</dbReference>
<dbReference type="SMR" id="A0A0E3GTP4"/>
<reference evidence="18 19" key="4">
    <citation type="journal article" date="2018" name="Proc. Natl. Acad. Sci. U.S.A.">
        <title>Nonmutational mechanism of inheritance in the Archaeon Sulfolobus solfataricus.</title>
        <authorList>
            <person name="Payne S."/>
            <person name="McCarthy S."/>
            <person name="Johnson T."/>
            <person name="North E."/>
            <person name="Blum P."/>
        </authorList>
    </citation>
    <scope>NUCLEOTIDE SEQUENCE [LARGE SCALE GENOMIC DNA]</scope>
    <source>
        <strain evidence="6 18">SARC-H</strain>
        <strain evidence="7 22">SARC-I</strain>
        <strain evidence="9 23">SARC-N</strain>
        <strain evidence="10 24">SARC-O</strain>
        <strain evidence="11 19">SUL120</strain>
        <strain evidence="5 20">SULG</strain>
        <strain evidence="8 21">SULM</strain>
    </source>
</reference>
<dbReference type="Proteomes" id="UP000076770">
    <property type="component" value="Chromosome i"/>
</dbReference>
<dbReference type="EMBL" id="CP033235">
    <property type="protein sequence ID" value="AZF68655.1"/>
    <property type="molecule type" value="Genomic_DNA"/>
</dbReference>
<dbReference type="EMBL" id="CP011056">
    <property type="protein sequence ID" value="AKA76874.1"/>
    <property type="molecule type" value="Genomic_DNA"/>
</dbReference>
<evidence type="ECO:0000313" key="22">
    <source>
        <dbReference type="Proteomes" id="UP000275843"/>
    </source>
</evidence>
<dbReference type="EMBL" id="CP033236">
    <property type="protein sequence ID" value="AZF71275.1"/>
    <property type="molecule type" value="Genomic_DNA"/>
</dbReference>
<organism evidence="2 15">
    <name type="scientific">Saccharolobus solfataricus</name>
    <name type="common">Sulfolobus solfataricus</name>
    <dbReference type="NCBI Taxonomy" id="2287"/>
    <lineage>
        <taxon>Archaea</taxon>
        <taxon>Thermoproteota</taxon>
        <taxon>Thermoprotei</taxon>
        <taxon>Sulfolobales</taxon>
        <taxon>Sulfolobaceae</taxon>
        <taxon>Saccharolobus</taxon>
    </lineage>
</organism>
<evidence type="ECO:0000313" key="4">
    <source>
        <dbReference type="EMBL" id="AKA79567.1"/>
    </source>
</evidence>
<evidence type="ECO:0000313" key="12">
    <source>
        <dbReference type="EMBL" id="QPG51127.1"/>
    </source>
</evidence>
<reference evidence="17" key="2">
    <citation type="submission" date="2016-04" db="EMBL/GenBank/DDBJ databases">
        <authorList>
            <person name="Shah S.A."/>
            <person name="Garrett R.A."/>
        </authorList>
    </citation>
    <scope>NUCLEOTIDE SEQUENCE [LARGE SCALE GENOMIC DNA]</scope>
    <source>
        <strain evidence="17">ATCC 35091 / DSM 1616 / JCM 8930 / NBRC 15331 / P1</strain>
    </source>
</reference>